<dbReference type="PRINTS" id="PR00107">
    <property type="entry name" value="PHOSPHOCPHPR"/>
</dbReference>
<name>A0A1G5BYJ4_9FIRM</name>
<dbReference type="SUPFAM" id="SSF55594">
    <property type="entry name" value="HPr-like"/>
    <property type="match status" value="1"/>
</dbReference>
<evidence type="ECO:0000259" key="4">
    <source>
        <dbReference type="PROSITE" id="PS51350"/>
    </source>
</evidence>
<dbReference type="PANTHER" id="PTHR33705:SF1">
    <property type="entry name" value="PHOSPHOCARRIER PROTEIN HPR"/>
    <property type="match status" value="1"/>
</dbReference>
<sequence length="87" mass="9330">MVSKTVKIVNEQGMHMRPATVFSQAMMHFSSEVNLCVNGSKYDGKSVMMLMAACIKCGAEVEVTCDGPDEEEALAKAVELIESGLGD</sequence>
<evidence type="ECO:0000256" key="1">
    <source>
        <dbReference type="ARBA" id="ARBA00003681"/>
    </source>
</evidence>
<evidence type="ECO:0000256" key="3">
    <source>
        <dbReference type="ARBA" id="ARBA00022597"/>
    </source>
</evidence>
<protein>
    <recommendedName>
        <fullName evidence="2">Phosphocarrier protein HPr</fullName>
    </recommendedName>
</protein>
<keyword evidence="3" id="KW-0762">Sugar transport</keyword>
<dbReference type="InterPro" id="IPR000032">
    <property type="entry name" value="HPr-like"/>
</dbReference>
<dbReference type="EMBL" id="FMUR01000005">
    <property type="protein sequence ID" value="SCX95265.1"/>
    <property type="molecule type" value="Genomic_DNA"/>
</dbReference>
<keyword evidence="6" id="KW-1185">Reference proteome</keyword>
<dbReference type="InterPro" id="IPR050399">
    <property type="entry name" value="HPr"/>
</dbReference>
<evidence type="ECO:0000313" key="5">
    <source>
        <dbReference type="EMBL" id="SCX95265.1"/>
    </source>
</evidence>
<evidence type="ECO:0000256" key="2">
    <source>
        <dbReference type="ARBA" id="ARBA00020422"/>
    </source>
</evidence>
<dbReference type="OrthoDB" id="9809047at2"/>
<dbReference type="Pfam" id="PF00381">
    <property type="entry name" value="PTS-HPr"/>
    <property type="match status" value="1"/>
</dbReference>
<keyword evidence="3" id="KW-0813">Transport</keyword>
<comment type="function">
    <text evidence="1">General (non sugar-specific) component of the phosphoenolpyruvate-dependent sugar phosphotransferase system (sugar PTS). This major carbohydrate active-transport system catalyzes the phosphorylation of incoming sugar substrates concomitantly with their translocation across the cell membrane. The phosphoryl group from phosphoenolpyruvate (PEP) is transferred to the phosphoryl carrier protein HPr by enzyme I. Phospho-HPr then transfers it to the PTS EIIA domain.</text>
</comment>
<dbReference type="NCBIfam" id="TIGR01003">
    <property type="entry name" value="PTS_HPr_family"/>
    <property type="match status" value="1"/>
</dbReference>
<dbReference type="PANTHER" id="PTHR33705">
    <property type="entry name" value="PHOSPHOCARRIER PROTEIN HPR"/>
    <property type="match status" value="1"/>
</dbReference>
<gene>
    <name evidence="5" type="ORF">SAMN02910451_00885</name>
</gene>
<reference evidence="6" key="1">
    <citation type="submission" date="2016-10" db="EMBL/GenBank/DDBJ databases">
        <authorList>
            <person name="Varghese N."/>
            <person name="Submissions S."/>
        </authorList>
    </citation>
    <scope>NUCLEOTIDE SEQUENCE [LARGE SCALE GENOMIC DNA]</scope>
    <source>
        <strain evidence="6">XBD2006</strain>
    </source>
</reference>
<dbReference type="InterPro" id="IPR035895">
    <property type="entry name" value="HPr-like_sf"/>
</dbReference>
<dbReference type="RefSeq" id="WP_026513795.1">
    <property type="nucleotide sequence ID" value="NZ_FMUR01000005.1"/>
</dbReference>
<proteinExistence type="predicted"/>
<dbReference type="Gene3D" id="3.30.1340.10">
    <property type="entry name" value="HPr-like"/>
    <property type="match status" value="1"/>
</dbReference>
<dbReference type="CDD" id="cd00367">
    <property type="entry name" value="PTS-HPr_like"/>
    <property type="match status" value="1"/>
</dbReference>
<accession>A0A1G5BYJ4</accession>
<dbReference type="Proteomes" id="UP000183047">
    <property type="component" value="Unassembled WGS sequence"/>
</dbReference>
<evidence type="ECO:0000313" key="6">
    <source>
        <dbReference type="Proteomes" id="UP000183047"/>
    </source>
</evidence>
<dbReference type="PROSITE" id="PS51350">
    <property type="entry name" value="PTS_HPR_DOM"/>
    <property type="match status" value="1"/>
</dbReference>
<feature type="domain" description="HPr" evidence="4">
    <location>
        <begin position="1"/>
        <end position="87"/>
    </location>
</feature>
<dbReference type="AlphaFoldDB" id="A0A1G5BYJ4"/>
<organism evidence="5 6">
    <name type="scientific">Butyrivibrio hungatei</name>
    <dbReference type="NCBI Taxonomy" id="185008"/>
    <lineage>
        <taxon>Bacteria</taxon>
        <taxon>Bacillati</taxon>
        <taxon>Bacillota</taxon>
        <taxon>Clostridia</taxon>
        <taxon>Lachnospirales</taxon>
        <taxon>Lachnospiraceae</taxon>
        <taxon>Butyrivibrio</taxon>
    </lineage>
</organism>